<evidence type="ECO:0000259" key="3">
    <source>
        <dbReference type="Pfam" id="PF14780"/>
    </source>
</evidence>
<feature type="region of interest" description="Disordered" evidence="2">
    <location>
        <begin position="442"/>
        <end position="482"/>
    </location>
</feature>
<dbReference type="InterPro" id="IPR027951">
    <property type="entry name" value="Nepro_N"/>
</dbReference>
<feature type="coiled-coil region" evidence="1">
    <location>
        <begin position="372"/>
        <end position="409"/>
    </location>
</feature>
<sequence>MEAELWNRISIPRPGAISTVHIPFNNSTDSHVTHLLKASGKVLNLLRSTVLQTEVRVLYALLYVLNNSLRQHLPFRAIKQVEQCINRLKEMKLVSVLLDLKEMCPTKVQRKVGQRTGQCEVPSQPTLEWMCLKLLGACKLMICLAERCSRAFHLAGQHLHWGEFIVLNVVLVSMLSRLWAFSQGVLRALAPVYGKMMVLLQEVSSAKPMPFLTESTLPTDLQAFLGSAAELHGDLCGAKGLRRPAMLNRLFRDEGRNRKRKQPCLHRKSSRGNDRVDLGSVVSQSRAAIADHLGGFDLKSMLKRPYGKDRQFVIGKNKPCDLAIPKKKRASEAVAVIGQKKSFLRKLKAVSSLSDMGAHLQEMIVWFRSRKMQRESSRLRLLQLKCQRLRRLEAQGLRVNRKLQSLRGETCRALRPGERQRTEPLLAQQGCRSLHSQWRSLRSTSVSGSKGKRWRKRLRRTGHGQGLSPERETAGGGDVTNEDTVREGKAIGAHPSTVRQDDIDDIFASIGF</sequence>
<evidence type="ECO:0000313" key="4">
    <source>
        <dbReference type="EMBL" id="KAJ8255564.1"/>
    </source>
</evidence>
<dbReference type="InterPro" id="IPR052835">
    <property type="entry name" value="Nepro"/>
</dbReference>
<dbReference type="GO" id="GO:0005634">
    <property type="term" value="C:nucleus"/>
    <property type="evidence" value="ECO:0007669"/>
    <property type="project" value="TreeGrafter"/>
</dbReference>
<proteinExistence type="predicted"/>
<feature type="domain" description="Nucleolus and neural progenitor protein-like N-terminal" evidence="3">
    <location>
        <begin position="6"/>
        <end position="196"/>
    </location>
</feature>
<evidence type="ECO:0000256" key="1">
    <source>
        <dbReference type="SAM" id="Coils"/>
    </source>
</evidence>
<dbReference type="PANTHER" id="PTHR34761:SF1">
    <property type="entry name" value="NUCLEOLUS AND NEURAL PROGENITOR PROTEIN"/>
    <property type="match status" value="1"/>
</dbReference>
<reference evidence="4" key="1">
    <citation type="journal article" date="2023" name="Science">
        <title>Genome structures resolve the early diversification of teleost fishes.</title>
        <authorList>
            <person name="Parey E."/>
            <person name="Louis A."/>
            <person name="Montfort J."/>
            <person name="Bouchez O."/>
            <person name="Roques C."/>
            <person name="Iampietro C."/>
            <person name="Lluch J."/>
            <person name="Castinel A."/>
            <person name="Donnadieu C."/>
            <person name="Desvignes T."/>
            <person name="Floi Bucao C."/>
            <person name="Jouanno E."/>
            <person name="Wen M."/>
            <person name="Mejri S."/>
            <person name="Dirks R."/>
            <person name="Jansen H."/>
            <person name="Henkel C."/>
            <person name="Chen W.J."/>
            <person name="Zahm M."/>
            <person name="Cabau C."/>
            <person name="Klopp C."/>
            <person name="Thompson A.W."/>
            <person name="Robinson-Rechavi M."/>
            <person name="Braasch I."/>
            <person name="Lecointre G."/>
            <person name="Bobe J."/>
            <person name="Postlethwait J.H."/>
            <person name="Berthelot C."/>
            <person name="Roest Crollius H."/>
            <person name="Guiguen Y."/>
        </authorList>
    </citation>
    <scope>NUCLEOTIDE SEQUENCE</scope>
    <source>
        <strain evidence="4">Concon-B</strain>
    </source>
</reference>
<dbReference type="GO" id="GO:0045747">
    <property type="term" value="P:positive regulation of Notch signaling pathway"/>
    <property type="evidence" value="ECO:0007669"/>
    <property type="project" value="TreeGrafter"/>
</dbReference>
<dbReference type="PANTHER" id="PTHR34761">
    <property type="entry name" value="NUCLEOLUS AND NEURAL PROGENITOR PROTEIN"/>
    <property type="match status" value="1"/>
</dbReference>
<dbReference type="Proteomes" id="UP001152803">
    <property type="component" value="Unassembled WGS sequence"/>
</dbReference>
<keyword evidence="1" id="KW-0175">Coiled coil</keyword>
<evidence type="ECO:0000313" key="5">
    <source>
        <dbReference type="Proteomes" id="UP001152803"/>
    </source>
</evidence>
<dbReference type="EMBL" id="JAFJMO010000015">
    <property type="protein sequence ID" value="KAJ8255564.1"/>
    <property type="molecule type" value="Genomic_DNA"/>
</dbReference>
<feature type="compositionally biased region" description="Basic residues" evidence="2">
    <location>
        <begin position="450"/>
        <end position="462"/>
    </location>
</feature>
<feature type="compositionally biased region" description="Basic residues" evidence="2">
    <location>
        <begin position="257"/>
        <end position="270"/>
    </location>
</feature>
<accession>A0A9Q1D155</accession>
<gene>
    <name evidence="4" type="ORF">COCON_G00194280</name>
</gene>
<feature type="region of interest" description="Disordered" evidence="2">
    <location>
        <begin position="257"/>
        <end position="276"/>
    </location>
</feature>
<name>A0A9Q1D155_CONCO</name>
<keyword evidence="5" id="KW-1185">Reference proteome</keyword>
<protein>
    <recommendedName>
        <fullName evidence="3">Nucleolus and neural progenitor protein-like N-terminal domain-containing protein</fullName>
    </recommendedName>
</protein>
<dbReference type="AlphaFoldDB" id="A0A9Q1D155"/>
<dbReference type="Pfam" id="PF14780">
    <property type="entry name" value="NEPRO_N"/>
    <property type="match status" value="1"/>
</dbReference>
<comment type="caution">
    <text evidence="4">The sequence shown here is derived from an EMBL/GenBank/DDBJ whole genome shotgun (WGS) entry which is preliminary data.</text>
</comment>
<evidence type="ECO:0000256" key="2">
    <source>
        <dbReference type="SAM" id="MobiDB-lite"/>
    </source>
</evidence>
<organism evidence="4 5">
    <name type="scientific">Conger conger</name>
    <name type="common">Conger eel</name>
    <name type="synonym">Muraena conger</name>
    <dbReference type="NCBI Taxonomy" id="82655"/>
    <lineage>
        <taxon>Eukaryota</taxon>
        <taxon>Metazoa</taxon>
        <taxon>Chordata</taxon>
        <taxon>Craniata</taxon>
        <taxon>Vertebrata</taxon>
        <taxon>Euteleostomi</taxon>
        <taxon>Actinopterygii</taxon>
        <taxon>Neopterygii</taxon>
        <taxon>Teleostei</taxon>
        <taxon>Anguilliformes</taxon>
        <taxon>Congridae</taxon>
        <taxon>Conger</taxon>
    </lineage>
</organism>
<dbReference type="OrthoDB" id="9899341at2759"/>